<dbReference type="Gramene" id="mRNA:HanXRQr2_Chr03g0131971">
    <property type="protein sequence ID" value="mRNA:HanXRQr2_Chr03g0131971"/>
    <property type="gene ID" value="HanXRQr2_Chr03g0131971"/>
</dbReference>
<keyword evidence="2" id="KW-1185">Reference proteome</keyword>
<reference evidence="1" key="1">
    <citation type="journal article" date="2017" name="Nature">
        <title>The sunflower genome provides insights into oil metabolism, flowering and Asterid evolution.</title>
        <authorList>
            <person name="Badouin H."/>
            <person name="Gouzy J."/>
            <person name="Grassa C.J."/>
            <person name="Murat F."/>
            <person name="Staton S.E."/>
            <person name="Cottret L."/>
            <person name="Lelandais-Briere C."/>
            <person name="Owens G.L."/>
            <person name="Carrere S."/>
            <person name="Mayjonade B."/>
            <person name="Legrand L."/>
            <person name="Gill N."/>
            <person name="Kane N.C."/>
            <person name="Bowers J.E."/>
            <person name="Hubner S."/>
            <person name="Bellec A."/>
            <person name="Berard A."/>
            <person name="Berges H."/>
            <person name="Blanchet N."/>
            <person name="Boniface M.C."/>
            <person name="Brunel D."/>
            <person name="Catrice O."/>
            <person name="Chaidir N."/>
            <person name="Claudel C."/>
            <person name="Donnadieu C."/>
            <person name="Faraut T."/>
            <person name="Fievet G."/>
            <person name="Helmstetter N."/>
            <person name="King M."/>
            <person name="Knapp S.J."/>
            <person name="Lai Z."/>
            <person name="Le Paslier M.C."/>
            <person name="Lippi Y."/>
            <person name="Lorenzon L."/>
            <person name="Mandel J.R."/>
            <person name="Marage G."/>
            <person name="Marchand G."/>
            <person name="Marquand E."/>
            <person name="Bret-Mestries E."/>
            <person name="Morien E."/>
            <person name="Nambeesan S."/>
            <person name="Nguyen T."/>
            <person name="Pegot-Espagnet P."/>
            <person name="Pouilly N."/>
            <person name="Raftis F."/>
            <person name="Sallet E."/>
            <person name="Schiex T."/>
            <person name="Thomas J."/>
            <person name="Vandecasteele C."/>
            <person name="Vares D."/>
            <person name="Vear F."/>
            <person name="Vautrin S."/>
            <person name="Crespi M."/>
            <person name="Mangin B."/>
            <person name="Burke J.M."/>
            <person name="Salse J."/>
            <person name="Munos S."/>
            <person name="Vincourt P."/>
            <person name="Rieseberg L.H."/>
            <person name="Langlade N.B."/>
        </authorList>
    </citation>
    <scope>NUCLEOTIDE SEQUENCE</scope>
    <source>
        <tissue evidence="1">Leaves</tissue>
    </source>
</reference>
<name>A0A9K3JKE9_HELAN</name>
<accession>A0A9K3JKE9</accession>
<comment type="caution">
    <text evidence="1">The sequence shown here is derived from an EMBL/GenBank/DDBJ whole genome shotgun (WGS) entry which is preliminary data.</text>
</comment>
<gene>
    <name evidence="1" type="ORF">HanXRQr2_Chr03g0131971</name>
</gene>
<sequence length="48" mass="5550">MATVTASWLEVEIETAGLYLPFRPQCCGIYQISCMRRGTMLRLRLKEL</sequence>
<protein>
    <submittedName>
        <fullName evidence="1">Uncharacterized protein</fullName>
    </submittedName>
</protein>
<evidence type="ECO:0000313" key="2">
    <source>
        <dbReference type="Proteomes" id="UP000215914"/>
    </source>
</evidence>
<dbReference type="Proteomes" id="UP000215914">
    <property type="component" value="Unassembled WGS sequence"/>
</dbReference>
<evidence type="ECO:0000313" key="1">
    <source>
        <dbReference type="EMBL" id="KAF5816222.1"/>
    </source>
</evidence>
<dbReference type="EMBL" id="MNCJ02000318">
    <property type="protein sequence ID" value="KAF5816222.1"/>
    <property type="molecule type" value="Genomic_DNA"/>
</dbReference>
<proteinExistence type="predicted"/>
<organism evidence="1 2">
    <name type="scientific">Helianthus annuus</name>
    <name type="common">Common sunflower</name>
    <dbReference type="NCBI Taxonomy" id="4232"/>
    <lineage>
        <taxon>Eukaryota</taxon>
        <taxon>Viridiplantae</taxon>
        <taxon>Streptophyta</taxon>
        <taxon>Embryophyta</taxon>
        <taxon>Tracheophyta</taxon>
        <taxon>Spermatophyta</taxon>
        <taxon>Magnoliopsida</taxon>
        <taxon>eudicotyledons</taxon>
        <taxon>Gunneridae</taxon>
        <taxon>Pentapetalae</taxon>
        <taxon>asterids</taxon>
        <taxon>campanulids</taxon>
        <taxon>Asterales</taxon>
        <taxon>Asteraceae</taxon>
        <taxon>Asteroideae</taxon>
        <taxon>Heliantheae alliance</taxon>
        <taxon>Heliantheae</taxon>
        <taxon>Helianthus</taxon>
    </lineage>
</organism>
<dbReference type="AlphaFoldDB" id="A0A9K3JKE9"/>
<reference evidence="1" key="2">
    <citation type="submission" date="2020-06" db="EMBL/GenBank/DDBJ databases">
        <title>Helianthus annuus Genome sequencing and assembly Release 2.</title>
        <authorList>
            <person name="Gouzy J."/>
            <person name="Langlade N."/>
            <person name="Munos S."/>
        </authorList>
    </citation>
    <scope>NUCLEOTIDE SEQUENCE</scope>
    <source>
        <tissue evidence="1">Leaves</tissue>
    </source>
</reference>